<comment type="similarity">
    <text evidence="1 4">Belongs to the glycerate kinase type-1 family.</text>
</comment>
<dbReference type="KEGG" id="ans:ArsFIN_27660"/>
<dbReference type="PANTHER" id="PTHR21599">
    <property type="entry name" value="GLYCERATE KINASE"/>
    <property type="match status" value="1"/>
</dbReference>
<dbReference type="InterPro" id="IPR018193">
    <property type="entry name" value="Glyc_kinase_flavodox-like_fold"/>
</dbReference>
<dbReference type="PIRSF" id="PIRSF006078">
    <property type="entry name" value="GlxK"/>
    <property type="match status" value="1"/>
</dbReference>
<dbReference type="SUPFAM" id="SSF110738">
    <property type="entry name" value="Glycerate kinase I"/>
    <property type="match status" value="1"/>
</dbReference>
<dbReference type="Gene3D" id="3.90.1510.10">
    <property type="entry name" value="Glycerate kinase, domain 2"/>
    <property type="match status" value="1"/>
</dbReference>
<evidence type="ECO:0000256" key="4">
    <source>
        <dbReference type="PIRNR" id="PIRNR006078"/>
    </source>
</evidence>
<protein>
    <submittedName>
        <fullName evidence="5">Glycerate kinase</fullName>
        <ecNumber evidence="5">2.7.1.31</ecNumber>
    </submittedName>
</protein>
<dbReference type="InterPro" id="IPR036129">
    <property type="entry name" value="Glycerate_kinase_sf"/>
</dbReference>
<evidence type="ECO:0000313" key="5">
    <source>
        <dbReference type="EMBL" id="QBY44189.1"/>
    </source>
</evidence>
<dbReference type="Pfam" id="PF02595">
    <property type="entry name" value="Gly_kinase"/>
    <property type="match status" value="1"/>
</dbReference>
<dbReference type="GO" id="GO:0008887">
    <property type="term" value="F:glycerate kinase activity"/>
    <property type="evidence" value="ECO:0007669"/>
    <property type="project" value="UniProtKB-UniRule"/>
</dbReference>
<keyword evidence="2 4" id="KW-0808">Transferase</keyword>
<dbReference type="InterPro" id="IPR004381">
    <property type="entry name" value="Glycerate_kinase"/>
</dbReference>
<evidence type="ECO:0000256" key="3">
    <source>
        <dbReference type="ARBA" id="ARBA00022777"/>
    </source>
</evidence>
<dbReference type="GO" id="GO:0031388">
    <property type="term" value="P:organic acid phosphorylation"/>
    <property type="evidence" value="ECO:0007669"/>
    <property type="project" value="UniProtKB-UniRule"/>
</dbReference>
<reference evidence="5 6" key="1">
    <citation type="submission" date="2019-03" db="EMBL/GenBank/DDBJ databases">
        <title>Long-read sequencing reveals hyperdense prophage content in a complex bacterial symbiont genome.</title>
        <authorList>
            <person name="Frost C.L."/>
            <person name="Siozios S."/>
            <person name="Nadal-Jimenez P."/>
            <person name="Brockhurst M.A."/>
            <person name="King K.C."/>
            <person name="Darby A.C."/>
            <person name="Hurst G.D.D."/>
        </authorList>
    </citation>
    <scope>NUCLEOTIDE SEQUENCE [LARGE SCALE GENOMIC DNA]</scope>
    <source>
        <strain evidence="5 6">FIN</strain>
    </source>
</reference>
<sequence>MASDVIYFFMVVKMKIIIAPDSFKESLTAKQAARAIEAGFMAVFPAAKYLCFPMADGGEGTVDALVAAKGGQRIELAVAGPLKTLVKAYYGLLDNGDTAVIEMAAASGLMQVPLDQRNPLLTTSFGTGQLMLAALDHGVKKIILAIGGSATVDGGIGMMQALGASFYRKDGHLLEFVAKEMAELERIELSTLDSRLQQCQIEIVCDVNNPLIGQHGAAKTFAPQKGATDEMVTHLEQGLLHYADIIQSMTGTDYRYLPGSGAGGGISVAALAFLNATLCSGIETVCQAMHFKDELATTDLVIVGEGSMDGQTLNGKALIGIAKLAAQYGIPVIAIVGIQGKNIAAVYQQGVNAVFSILPRVLSQQAALEQGELNLQHCAYNIAKVLQCGIILAKNY</sequence>
<name>A0A4P7KVB8_9GAMM</name>
<dbReference type="NCBIfam" id="TIGR00045">
    <property type="entry name" value="glycerate kinase"/>
    <property type="match status" value="1"/>
</dbReference>
<dbReference type="Gene3D" id="3.40.50.10350">
    <property type="entry name" value="Glycerate kinase, domain 1"/>
    <property type="match status" value="1"/>
</dbReference>
<evidence type="ECO:0000256" key="2">
    <source>
        <dbReference type="ARBA" id="ARBA00022679"/>
    </source>
</evidence>
<evidence type="ECO:0000256" key="1">
    <source>
        <dbReference type="ARBA" id="ARBA00006284"/>
    </source>
</evidence>
<gene>
    <name evidence="5" type="primary">glxK</name>
    <name evidence="5" type="ORF">ArsFIN_27660</name>
</gene>
<evidence type="ECO:0000313" key="6">
    <source>
        <dbReference type="Proteomes" id="UP000295134"/>
    </source>
</evidence>
<proteinExistence type="inferred from homology"/>
<dbReference type="PANTHER" id="PTHR21599:SF0">
    <property type="entry name" value="GLYCERATE KINASE"/>
    <property type="match status" value="1"/>
</dbReference>
<keyword evidence="3 4" id="KW-0418">Kinase</keyword>
<dbReference type="EC" id="2.7.1.31" evidence="5"/>
<organism evidence="5 6">
    <name type="scientific">Arsenophonus nasoniae</name>
    <name type="common">son-killer infecting Nasonia vitripennis</name>
    <dbReference type="NCBI Taxonomy" id="638"/>
    <lineage>
        <taxon>Bacteria</taxon>
        <taxon>Pseudomonadati</taxon>
        <taxon>Pseudomonadota</taxon>
        <taxon>Gammaproteobacteria</taxon>
        <taxon>Enterobacterales</taxon>
        <taxon>Morganellaceae</taxon>
        <taxon>Arsenophonus</taxon>
    </lineage>
</organism>
<dbReference type="EMBL" id="CP038613">
    <property type="protein sequence ID" value="QBY44189.1"/>
    <property type="molecule type" value="Genomic_DNA"/>
</dbReference>
<accession>A0A4P7KVB8</accession>
<dbReference type="InterPro" id="IPR018197">
    <property type="entry name" value="Glycerate_kinase_RE-like"/>
</dbReference>
<dbReference type="Proteomes" id="UP000295134">
    <property type="component" value="Chromosome"/>
</dbReference>
<dbReference type="AlphaFoldDB" id="A0A4P7KVB8"/>